<dbReference type="EMBL" id="CP089044">
    <property type="protein sequence ID" value="UYF75315.1"/>
    <property type="molecule type" value="Genomic_DNA"/>
</dbReference>
<dbReference type="RefSeq" id="WP_151839098.1">
    <property type="nucleotide sequence ID" value="NZ_BKWZ01000010.1"/>
</dbReference>
<proteinExistence type="predicted"/>
<name>A0AA46S852_9GAMM</name>
<dbReference type="PROSITE" id="PS51257">
    <property type="entry name" value="PROKAR_LIPOPROTEIN"/>
    <property type="match status" value="1"/>
</dbReference>
<evidence type="ECO:0000313" key="1">
    <source>
        <dbReference type="EMBL" id="UYF75315.1"/>
    </source>
</evidence>
<accession>A0AA46S852</accession>
<evidence type="ECO:0000313" key="2">
    <source>
        <dbReference type="Proteomes" id="UP001164081"/>
    </source>
</evidence>
<evidence type="ECO:0008006" key="3">
    <source>
        <dbReference type="Google" id="ProtNLM"/>
    </source>
</evidence>
<sequence>MWKELSLKVSLAVKLGICISLLGGCSTNQPVKESLKSGSNGAVGMLLIDSEVYRKATPKALDAVTVSLLFSTLDKMAVLKRYEEEIGNGYTIEDDFTVGNANQLCWVTNFLLTHKKNLPSNLDYTSTYAWVDSKQKVLKNRISEYFGDKKAENDCRF</sequence>
<dbReference type="Proteomes" id="UP001164081">
    <property type="component" value="Chromosome"/>
</dbReference>
<gene>
    <name evidence="1" type="ORF">LSO58_16260</name>
</gene>
<organism evidence="1 2">
    <name type="scientific">Acinetobacter ursingii</name>
    <dbReference type="NCBI Taxonomy" id="108980"/>
    <lineage>
        <taxon>Bacteria</taxon>
        <taxon>Pseudomonadati</taxon>
        <taxon>Pseudomonadota</taxon>
        <taxon>Gammaproteobacteria</taxon>
        <taxon>Moraxellales</taxon>
        <taxon>Moraxellaceae</taxon>
        <taxon>Acinetobacter</taxon>
    </lineage>
</organism>
<reference evidence="1" key="1">
    <citation type="journal article" date="2022" name="J Glob Antimicrob Resist">
        <title>Comparative analysis of IMP-4- and OXA-58-containing plasmids of three carbapenemase-producing Acinetobacter ursingii strains in the Netherlands.</title>
        <authorList>
            <person name="Hendrickx A.P.A."/>
            <person name="Schade R.P."/>
            <person name="Landman F."/>
            <person name="Bosch T."/>
            <person name="Schouls L.M."/>
            <person name="van Dijk K."/>
        </authorList>
    </citation>
    <scope>NUCLEOTIDE SEQUENCE</scope>
    <source>
        <strain evidence="1">RIVM_C010761</strain>
    </source>
</reference>
<dbReference type="AlphaFoldDB" id="A0AA46S852"/>
<protein>
    <recommendedName>
        <fullName evidence="3">Lipoprotein</fullName>
    </recommendedName>
</protein>